<feature type="non-terminal residue" evidence="1">
    <location>
        <position position="1"/>
    </location>
</feature>
<sequence length="128" mass="15236">TLKRCPHNGFTRCVFPLGSIMQQDTPASMLPGNNLEYFCRFIMVEKYWQQIKTLYRFLEECKPTLKRCPHNGFTRCVFPLGSIMQQDTPASMLPGNNLEYFCRFIMVEKYWQQIKTLYRFLEECKPTL</sequence>
<gene>
    <name evidence="1" type="ORF">g.45110</name>
</gene>
<evidence type="ECO:0000313" key="1">
    <source>
        <dbReference type="EMBL" id="JAS16499.1"/>
    </source>
</evidence>
<protein>
    <submittedName>
        <fullName evidence="1">Uncharacterized protein</fullName>
    </submittedName>
</protein>
<accession>A0A1B6CSH7</accession>
<feature type="non-terminal residue" evidence="1">
    <location>
        <position position="128"/>
    </location>
</feature>
<proteinExistence type="predicted"/>
<name>A0A1B6CSH7_9HEMI</name>
<dbReference type="EMBL" id="GEDC01020799">
    <property type="protein sequence ID" value="JAS16499.1"/>
    <property type="molecule type" value="Transcribed_RNA"/>
</dbReference>
<organism evidence="1">
    <name type="scientific">Clastoptera arizonana</name>
    <name type="common">Arizona spittle bug</name>
    <dbReference type="NCBI Taxonomy" id="38151"/>
    <lineage>
        <taxon>Eukaryota</taxon>
        <taxon>Metazoa</taxon>
        <taxon>Ecdysozoa</taxon>
        <taxon>Arthropoda</taxon>
        <taxon>Hexapoda</taxon>
        <taxon>Insecta</taxon>
        <taxon>Pterygota</taxon>
        <taxon>Neoptera</taxon>
        <taxon>Paraneoptera</taxon>
        <taxon>Hemiptera</taxon>
        <taxon>Auchenorrhyncha</taxon>
        <taxon>Cercopoidea</taxon>
        <taxon>Clastopteridae</taxon>
        <taxon>Clastoptera</taxon>
    </lineage>
</organism>
<dbReference type="AlphaFoldDB" id="A0A1B6CSH7"/>
<reference evidence="1" key="1">
    <citation type="submission" date="2015-12" db="EMBL/GenBank/DDBJ databases">
        <title>De novo transcriptome assembly of four potential Pierce s Disease insect vectors from Arizona vineyards.</title>
        <authorList>
            <person name="Tassone E.E."/>
        </authorList>
    </citation>
    <scope>NUCLEOTIDE SEQUENCE</scope>
</reference>